<keyword evidence="1" id="KW-0732">Signal</keyword>
<feature type="chain" id="PRO_5036449960" description="Secreted protein" evidence="1">
    <location>
        <begin position="20"/>
        <end position="111"/>
    </location>
</feature>
<name>A0A8X6X4S5_9ARAC</name>
<dbReference type="EMBL" id="BMAV01005189">
    <property type="protein sequence ID" value="GFY46086.1"/>
    <property type="molecule type" value="Genomic_DNA"/>
</dbReference>
<evidence type="ECO:0008006" key="4">
    <source>
        <dbReference type="Google" id="ProtNLM"/>
    </source>
</evidence>
<sequence>MKNICAAVTLNFSMCFVNSVLLMQYSKIYVCSATALDPRAISLRTGLISVLNLRLGQWQKVSQGMWMIKERCCVSKIRTIFTDRWGKYHSPLPRVSFSMSSPTDRTRKVII</sequence>
<keyword evidence="3" id="KW-1185">Reference proteome</keyword>
<evidence type="ECO:0000256" key="1">
    <source>
        <dbReference type="SAM" id="SignalP"/>
    </source>
</evidence>
<evidence type="ECO:0000313" key="3">
    <source>
        <dbReference type="Proteomes" id="UP000886998"/>
    </source>
</evidence>
<feature type="signal peptide" evidence="1">
    <location>
        <begin position="1"/>
        <end position="19"/>
    </location>
</feature>
<reference evidence="2" key="1">
    <citation type="submission" date="2020-08" db="EMBL/GenBank/DDBJ databases">
        <title>Multicomponent nature underlies the extraordinary mechanical properties of spider dragline silk.</title>
        <authorList>
            <person name="Kono N."/>
            <person name="Nakamura H."/>
            <person name="Mori M."/>
            <person name="Yoshida Y."/>
            <person name="Ohtoshi R."/>
            <person name="Malay A.D."/>
            <person name="Moran D.A.P."/>
            <person name="Tomita M."/>
            <person name="Numata K."/>
            <person name="Arakawa K."/>
        </authorList>
    </citation>
    <scope>NUCLEOTIDE SEQUENCE</scope>
</reference>
<organism evidence="2 3">
    <name type="scientific">Trichonephila inaurata madagascariensis</name>
    <dbReference type="NCBI Taxonomy" id="2747483"/>
    <lineage>
        <taxon>Eukaryota</taxon>
        <taxon>Metazoa</taxon>
        <taxon>Ecdysozoa</taxon>
        <taxon>Arthropoda</taxon>
        <taxon>Chelicerata</taxon>
        <taxon>Arachnida</taxon>
        <taxon>Araneae</taxon>
        <taxon>Araneomorphae</taxon>
        <taxon>Entelegynae</taxon>
        <taxon>Araneoidea</taxon>
        <taxon>Nephilidae</taxon>
        <taxon>Trichonephila</taxon>
        <taxon>Trichonephila inaurata</taxon>
    </lineage>
</organism>
<comment type="caution">
    <text evidence="2">The sequence shown here is derived from an EMBL/GenBank/DDBJ whole genome shotgun (WGS) entry which is preliminary data.</text>
</comment>
<accession>A0A8X6X4S5</accession>
<protein>
    <recommendedName>
        <fullName evidence="4">Secreted protein</fullName>
    </recommendedName>
</protein>
<evidence type="ECO:0000313" key="2">
    <source>
        <dbReference type="EMBL" id="GFY46086.1"/>
    </source>
</evidence>
<dbReference type="AlphaFoldDB" id="A0A8X6X4S5"/>
<dbReference type="Proteomes" id="UP000886998">
    <property type="component" value="Unassembled WGS sequence"/>
</dbReference>
<proteinExistence type="predicted"/>
<gene>
    <name evidence="2" type="ORF">TNIN_457301</name>
</gene>